<dbReference type="Proteomes" id="UP000319894">
    <property type="component" value="Unassembled WGS sequence"/>
</dbReference>
<name>A0A554N7H8_9EURY</name>
<accession>A0A554N7H8</accession>
<sequence>MGTESRVGPPALPRDRLDRDDWSLVEDEVETLFSLPTARVEGRTQVYEDADLRAAVEAATGVDHMWRFFFATRVSFTPPLPTGVAPLIRSRVASEARGAFADDLVDRGFERVAKGETNRARVRSGARAEFTPFKTTYTLPDGRTLEFEGFLAVWSDDGFVISGGAYPADLDATLSTDTGADADDYRSELLELIRSVDA</sequence>
<evidence type="ECO:0000313" key="1">
    <source>
        <dbReference type="EMBL" id="TSD13356.1"/>
    </source>
</evidence>
<protein>
    <submittedName>
        <fullName evidence="1">Uncharacterized protein</fullName>
    </submittedName>
</protein>
<dbReference type="Pfam" id="PF20127">
    <property type="entry name" value="DUF6517"/>
    <property type="match status" value="1"/>
</dbReference>
<dbReference type="OrthoDB" id="300230at2157"/>
<organism evidence="1 2">
    <name type="scientific">Haloglomus irregulare</name>
    <dbReference type="NCBI Taxonomy" id="2234134"/>
    <lineage>
        <taxon>Archaea</taxon>
        <taxon>Methanobacteriati</taxon>
        <taxon>Methanobacteriota</taxon>
        <taxon>Stenosarchaea group</taxon>
        <taxon>Halobacteria</taxon>
        <taxon>Halobacteriales</taxon>
        <taxon>Natronomonadaceae</taxon>
        <taxon>Haloglomus</taxon>
    </lineage>
</organism>
<dbReference type="RefSeq" id="WP_144262543.1">
    <property type="nucleotide sequence ID" value="NZ_QMDX01000008.1"/>
</dbReference>
<reference evidence="1 2" key="1">
    <citation type="submission" date="2018-06" db="EMBL/GenBank/DDBJ databases">
        <title>Natronomonas sp. F16-60 a new haloarchaeon isolated from a solar saltern of Isla Cristina, Huelva, Spain.</title>
        <authorList>
            <person name="Duran-Viseras A."/>
            <person name="Sanchez-Porro C."/>
            <person name="Ventosa A."/>
        </authorList>
    </citation>
    <scope>NUCLEOTIDE SEQUENCE [LARGE SCALE GENOMIC DNA]</scope>
    <source>
        <strain evidence="1 2">F16-60</strain>
    </source>
</reference>
<comment type="caution">
    <text evidence="1">The sequence shown here is derived from an EMBL/GenBank/DDBJ whole genome shotgun (WGS) entry which is preliminary data.</text>
</comment>
<proteinExistence type="predicted"/>
<evidence type="ECO:0000313" key="2">
    <source>
        <dbReference type="Proteomes" id="UP000319894"/>
    </source>
</evidence>
<dbReference type="InParanoid" id="A0A554N7H8"/>
<gene>
    <name evidence="1" type="ORF">DP107_12755</name>
</gene>
<keyword evidence="2" id="KW-1185">Reference proteome</keyword>
<dbReference type="InterPro" id="IPR045396">
    <property type="entry name" value="DUF6517"/>
</dbReference>
<dbReference type="AlphaFoldDB" id="A0A554N7H8"/>
<dbReference type="EMBL" id="QMDX01000008">
    <property type="protein sequence ID" value="TSD13356.1"/>
    <property type="molecule type" value="Genomic_DNA"/>
</dbReference>